<comment type="function">
    <text evidence="7">Catalyzes the reversible isomerization of glucose-6-phosphate to fructose-6-phosphate.</text>
</comment>
<protein>
    <recommendedName>
        <fullName evidence="7">Glucose-6-phosphate isomerase</fullName>
        <shortName evidence="7">GPI</shortName>
        <ecNumber evidence="7">5.3.1.9</ecNumber>
    </recommendedName>
    <alternativeName>
        <fullName evidence="7">Phosphoglucose isomerase</fullName>
        <shortName evidence="7">PGI</shortName>
    </alternativeName>
    <alternativeName>
        <fullName evidence="7">Phosphohexose isomerase</fullName>
        <shortName evidence="7">PHI</shortName>
    </alternativeName>
</protein>
<dbReference type="InterPro" id="IPR035482">
    <property type="entry name" value="SIS_PGI_2"/>
</dbReference>
<dbReference type="InterPro" id="IPR046348">
    <property type="entry name" value="SIS_dom_sf"/>
</dbReference>
<comment type="similarity">
    <text evidence="2 7 8">Belongs to the GPI family.</text>
</comment>
<comment type="pathway">
    <text evidence="7">Carbohydrate biosynthesis; gluconeogenesis.</text>
</comment>
<evidence type="ECO:0000256" key="1">
    <source>
        <dbReference type="ARBA" id="ARBA00004926"/>
    </source>
</evidence>
<dbReference type="Proteomes" id="UP001598130">
    <property type="component" value="Unassembled WGS sequence"/>
</dbReference>
<dbReference type="RefSeq" id="WP_377370974.1">
    <property type="nucleotide sequence ID" value="NZ_JAOTJD010000035.1"/>
</dbReference>
<evidence type="ECO:0000313" key="9">
    <source>
        <dbReference type="EMBL" id="MFD3265573.1"/>
    </source>
</evidence>
<keyword evidence="4 7" id="KW-0324">Glycolysis</keyword>
<proteinExistence type="inferred from homology"/>
<dbReference type="Pfam" id="PF00342">
    <property type="entry name" value="PGI"/>
    <property type="match status" value="1"/>
</dbReference>
<evidence type="ECO:0000256" key="7">
    <source>
        <dbReference type="HAMAP-Rule" id="MF_00473"/>
    </source>
</evidence>
<comment type="catalytic activity">
    <reaction evidence="6 7 8">
        <text>alpha-D-glucose 6-phosphate = beta-D-fructose 6-phosphate</text>
        <dbReference type="Rhea" id="RHEA:11816"/>
        <dbReference type="ChEBI" id="CHEBI:57634"/>
        <dbReference type="ChEBI" id="CHEBI:58225"/>
        <dbReference type="EC" id="5.3.1.9"/>
    </reaction>
</comment>
<dbReference type="NCBIfam" id="NF001211">
    <property type="entry name" value="PRK00179.1"/>
    <property type="match status" value="1"/>
</dbReference>
<keyword evidence="7" id="KW-0963">Cytoplasm</keyword>
<gene>
    <name evidence="7 9" type="primary">pgi</name>
    <name evidence="9" type="ORF">OCL97_16570</name>
</gene>
<dbReference type="PROSITE" id="PS51463">
    <property type="entry name" value="P_GLUCOSE_ISOMERASE_3"/>
    <property type="match status" value="1"/>
</dbReference>
<dbReference type="PANTHER" id="PTHR11469:SF1">
    <property type="entry name" value="GLUCOSE-6-PHOSPHATE ISOMERASE"/>
    <property type="match status" value="1"/>
</dbReference>
<reference evidence="9 10" key="1">
    <citation type="submission" date="2022-09" db="EMBL/GenBank/DDBJ databases">
        <title>New species of Phenylobacterium.</title>
        <authorList>
            <person name="Mieszkin S."/>
        </authorList>
    </citation>
    <scope>NUCLEOTIDE SEQUENCE [LARGE SCALE GENOMIC DNA]</scope>
    <source>
        <strain evidence="9 10">HK31-G</strain>
    </source>
</reference>
<keyword evidence="3 7" id="KW-0312">Gluconeogenesis</keyword>
<evidence type="ECO:0000256" key="5">
    <source>
        <dbReference type="ARBA" id="ARBA00023235"/>
    </source>
</evidence>
<dbReference type="EMBL" id="JAOTJD010000035">
    <property type="protein sequence ID" value="MFD3265573.1"/>
    <property type="molecule type" value="Genomic_DNA"/>
</dbReference>
<feature type="active site" description="Proton donor" evidence="7">
    <location>
        <position position="347"/>
    </location>
</feature>
<keyword evidence="5 7" id="KW-0413">Isomerase</keyword>
<dbReference type="InterPro" id="IPR001672">
    <property type="entry name" value="G6P_Isomerase"/>
</dbReference>
<comment type="pathway">
    <text evidence="1 7 8">Carbohydrate degradation; glycolysis; D-glyceraldehyde 3-phosphate and glycerone phosphate from D-glucose: step 2/4.</text>
</comment>
<dbReference type="InterPro" id="IPR023096">
    <property type="entry name" value="G6P_Isomerase_C"/>
</dbReference>
<dbReference type="Gene3D" id="3.40.50.10490">
    <property type="entry name" value="Glucose-6-phosphate isomerase like protein, domain 1"/>
    <property type="match status" value="2"/>
</dbReference>
<organism evidence="9 10">
    <name type="scientific">Phenylobacterium ferrooxidans</name>
    <dbReference type="NCBI Taxonomy" id="2982689"/>
    <lineage>
        <taxon>Bacteria</taxon>
        <taxon>Pseudomonadati</taxon>
        <taxon>Pseudomonadota</taxon>
        <taxon>Alphaproteobacteria</taxon>
        <taxon>Caulobacterales</taxon>
        <taxon>Caulobacteraceae</taxon>
        <taxon>Phenylobacterium</taxon>
    </lineage>
</organism>
<keyword evidence="10" id="KW-1185">Reference proteome</keyword>
<name>A0ABW6CXD7_9CAUL</name>
<dbReference type="PRINTS" id="PR00662">
    <property type="entry name" value="G6PISOMERASE"/>
</dbReference>
<dbReference type="PANTHER" id="PTHR11469">
    <property type="entry name" value="GLUCOSE-6-PHOSPHATE ISOMERASE"/>
    <property type="match status" value="1"/>
</dbReference>
<dbReference type="EC" id="5.3.1.9" evidence="7"/>
<evidence type="ECO:0000256" key="8">
    <source>
        <dbReference type="RuleBase" id="RU000612"/>
    </source>
</evidence>
<dbReference type="SUPFAM" id="SSF53697">
    <property type="entry name" value="SIS domain"/>
    <property type="match status" value="1"/>
</dbReference>
<dbReference type="GO" id="GO:0004347">
    <property type="term" value="F:glucose-6-phosphate isomerase activity"/>
    <property type="evidence" value="ECO:0007669"/>
    <property type="project" value="UniProtKB-EC"/>
</dbReference>
<dbReference type="CDD" id="cd05015">
    <property type="entry name" value="SIS_PGI_1"/>
    <property type="match status" value="1"/>
</dbReference>
<dbReference type="PROSITE" id="PS00765">
    <property type="entry name" value="P_GLUCOSE_ISOMERASE_1"/>
    <property type="match status" value="1"/>
</dbReference>
<dbReference type="PROSITE" id="PS00174">
    <property type="entry name" value="P_GLUCOSE_ISOMERASE_2"/>
    <property type="match status" value="1"/>
</dbReference>
<evidence type="ECO:0000313" key="10">
    <source>
        <dbReference type="Proteomes" id="UP001598130"/>
    </source>
</evidence>
<feature type="active site" evidence="7">
    <location>
        <position position="506"/>
    </location>
</feature>
<evidence type="ECO:0000256" key="3">
    <source>
        <dbReference type="ARBA" id="ARBA00022432"/>
    </source>
</evidence>
<evidence type="ECO:0000256" key="2">
    <source>
        <dbReference type="ARBA" id="ARBA00006604"/>
    </source>
</evidence>
<evidence type="ECO:0000256" key="4">
    <source>
        <dbReference type="ARBA" id="ARBA00023152"/>
    </source>
</evidence>
<dbReference type="InterPro" id="IPR035476">
    <property type="entry name" value="SIS_PGI_1"/>
</dbReference>
<sequence>MTTPQSAWKNLKNAAVAARDPISGLFAIEPDRLDKLVVEAAGLRIDLSKQPWSLGDFDTALTLAKVCDVEAARNRLWAGEPVNSSEHRAALHMALRAPDGADFKADGVPVSRDVEATRNAMRAFSEAVRSGAKTGATGKPFTAIVHIGIGGSDLGPRLVWEALRPLNPGIDLRFAANVDPSETALALAGLDPAQTLVVVVSKTFTTQETLANAEVVRGWLRAALGPASDAHLVAVSAAPSVAQAFGVPADQVFGFWDWVGGRYSIWSAVGLSCAIALGYDVFQRLLDGGATMDEHFRRTPLLQNAPVLLALAHIFNRNGLDRPLRAVIPYAARLRLFPSFLQQLEMESNGKRVDQQGQPVAHATAASVFGDAGTNGQHAFFQMLHQGTDVIPVDFVAVAQAGEGEPANHTILLANVIAQAQALMTGRSEAEVREELTANGLPAAEIEVLAPQRTFPGDRPSSFILMEALTPEALGALIALHEHKVFVEGVLWGINSFDQWGVELGKSLATKILAELHGGAPGIHDPSTAALVARLK</sequence>
<evidence type="ECO:0000256" key="6">
    <source>
        <dbReference type="ARBA" id="ARBA00029321"/>
    </source>
</evidence>
<comment type="subcellular location">
    <subcellularLocation>
        <location evidence="7">Cytoplasm</location>
    </subcellularLocation>
</comment>
<dbReference type="CDD" id="cd05016">
    <property type="entry name" value="SIS_PGI_2"/>
    <property type="match status" value="1"/>
</dbReference>
<dbReference type="HAMAP" id="MF_00473">
    <property type="entry name" value="G6P_isomerase"/>
    <property type="match status" value="1"/>
</dbReference>
<feature type="active site" evidence="7">
    <location>
        <position position="378"/>
    </location>
</feature>
<accession>A0ABW6CXD7</accession>
<dbReference type="InterPro" id="IPR018189">
    <property type="entry name" value="Phosphoglucose_isomerase_CS"/>
</dbReference>
<dbReference type="Gene3D" id="1.10.1390.10">
    <property type="match status" value="1"/>
</dbReference>
<comment type="caution">
    <text evidence="9">The sequence shown here is derived from an EMBL/GenBank/DDBJ whole genome shotgun (WGS) entry which is preliminary data.</text>
</comment>